<protein>
    <recommendedName>
        <fullName evidence="5">Putative NADH dehydrogenase/NAD(P)H nitroreductase PMYSY11_3750</fullName>
        <ecNumber evidence="5">1.-.-.-</ecNumber>
    </recommendedName>
</protein>
<evidence type="ECO:0000256" key="4">
    <source>
        <dbReference type="ARBA" id="ARBA00023002"/>
    </source>
</evidence>
<evidence type="ECO:0000256" key="5">
    <source>
        <dbReference type="HAMAP-Rule" id="MF_01204"/>
    </source>
</evidence>
<keyword evidence="3 5" id="KW-0521">NADP</keyword>
<evidence type="ECO:0000259" key="6">
    <source>
        <dbReference type="Pfam" id="PF00881"/>
    </source>
</evidence>
<dbReference type="Gene3D" id="3.40.109.10">
    <property type="entry name" value="NADH Oxidase"/>
    <property type="match status" value="1"/>
</dbReference>
<proteinExistence type="inferred from homology"/>
<dbReference type="AlphaFoldDB" id="A0A653E7T7"/>
<dbReference type="RefSeq" id="WP_150549119.1">
    <property type="nucleotide sequence ID" value="NZ_LR215729.2"/>
</dbReference>
<dbReference type="Pfam" id="PF00881">
    <property type="entry name" value="Nitroreductase"/>
    <property type="match status" value="1"/>
</dbReference>
<dbReference type="InterPro" id="IPR023936">
    <property type="entry name" value="RutE-like"/>
</dbReference>
<comment type="similarity">
    <text evidence="5">Belongs to the nitroreductase family. HadB/RutE subfamily.</text>
</comment>
<dbReference type="PANTHER" id="PTHR43543:SF1">
    <property type="entry name" value="MALONIC SEMIALDEHYDE REDUCTASE RUTE-RELATED"/>
    <property type="match status" value="1"/>
</dbReference>
<gene>
    <name evidence="7" type="primary">rutE</name>
    <name evidence="7" type="ORF">PMYSY11_3750</name>
</gene>
<dbReference type="PANTHER" id="PTHR43543">
    <property type="entry name" value="MALONIC SEMIALDEHYDE REDUCTASE RUTE-RELATED"/>
    <property type="match status" value="1"/>
</dbReference>
<dbReference type="InterPro" id="IPR050461">
    <property type="entry name" value="Nitroreductase_HadB/RutE"/>
</dbReference>
<dbReference type="InterPro" id="IPR000415">
    <property type="entry name" value="Nitroreductase-like"/>
</dbReference>
<comment type="cofactor">
    <cofactor evidence="5">
        <name>FMN</name>
        <dbReference type="ChEBI" id="CHEBI:58210"/>
    </cofactor>
</comment>
<dbReference type="InterPro" id="IPR029479">
    <property type="entry name" value="Nitroreductase"/>
</dbReference>
<dbReference type="EC" id="1.-.-.-" evidence="5"/>
<dbReference type="NCBIfam" id="NF003768">
    <property type="entry name" value="PRK05365.1"/>
    <property type="match status" value="1"/>
</dbReference>
<evidence type="ECO:0000256" key="1">
    <source>
        <dbReference type="ARBA" id="ARBA00022630"/>
    </source>
</evidence>
<keyword evidence="1 5" id="KW-0285">Flavoprotein</keyword>
<feature type="domain" description="Nitroreductase" evidence="6">
    <location>
        <begin position="18"/>
        <end position="174"/>
    </location>
</feature>
<keyword evidence="2 5" id="KW-0288">FMN</keyword>
<keyword evidence="4 5" id="KW-0560">Oxidoreductase</keyword>
<dbReference type="SUPFAM" id="SSF55469">
    <property type="entry name" value="FMN-dependent nitroreductase-like"/>
    <property type="match status" value="1"/>
</dbReference>
<keyword evidence="5" id="KW-0520">NAD</keyword>
<sequence>MNQALSSDVLAQLFVEARSHNAWLDKPVSDELLHTLYNTFKQGPTSNNCSPARFVFVRSEEAKQQLLPALKGHNGEKMLQAPVTAIVAFDSQFFEFLPKLFPIYDAAAPYRGNPQLAHIAALRNGSLQGAYLMLAARALGLDCGPMSGFDNALVDSTFFVDGRWKSNFLCSLGYGDSSKLRPAGPRLSFEQACVLA</sequence>
<evidence type="ECO:0000256" key="2">
    <source>
        <dbReference type="ARBA" id="ARBA00022643"/>
    </source>
</evidence>
<evidence type="ECO:0000256" key="3">
    <source>
        <dbReference type="ARBA" id="ARBA00022857"/>
    </source>
</evidence>
<dbReference type="GO" id="GO:0016491">
    <property type="term" value="F:oxidoreductase activity"/>
    <property type="evidence" value="ECO:0007669"/>
    <property type="project" value="UniProtKB-UniRule"/>
</dbReference>
<organism evidence="7">
    <name type="scientific">Pseudomonas marincola</name>
    <dbReference type="NCBI Taxonomy" id="437900"/>
    <lineage>
        <taxon>Bacteria</taxon>
        <taxon>Pseudomonadati</taxon>
        <taxon>Pseudomonadota</taxon>
        <taxon>Gammaproteobacteria</taxon>
        <taxon>Pseudomonadales</taxon>
        <taxon>Pseudomonadaceae</taxon>
        <taxon>Pseudomonas</taxon>
    </lineage>
</organism>
<evidence type="ECO:0000313" key="7">
    <source>
        <dbReference type="EMBL" id="VEV98794.1"/>
    </source>
</evidence>
<dbReference type="CDD" id="cd02148">
    <property type="entry name" value="RutE-like"/>
    <property type="match status" value="1"/>
</dbReference>
<accession>A0A653E7T7</accession>
<reference evidence="7" key="1">
    <citation type="submission" date="2019-02" db="EMBL/GenBank/DDBJ databases">
        <authorList>
            <consortium name="Genoscope - CEA"/>
            <person name="William W."/>
        </authorList>
    </citation>
    <scope>NUCLEOTIDE SEQUENCE [LARGE SCALE GENOMIC DNA]</scope>
    <source>
        <strain evidence="7">YSy11</strain>
    </source>
</reference>
<dbReference type="HAMAP" id="MF_01204">
    <property type="entry name" value="Oxidoreductase_RutE_HadB"/>
    <property type="match status" value="1"/>
</dbReference>
<dbReference type="EMBL" id="LR215729">
    <property type="protein sequence ID" value="VEV98794.1"/>
    <property type="molecule type" value="Genomic_DNA"/>
</dbReference>
<name>A0A653E7T7_9PSED</name>